<dbReference type="Pfam" id="PF00008">
    <property type="entry name" value="EGF"/>
    <property type="match status" value="2"/>
</dbReference>
<evidence type="ECO:0000313" key="9">
    <source>
        <dbReference type="WBParaSite" id="Hba_14078"/>
    </source>
</evidence>
<protein>
    <submittedName>
        <fullName evidence="9">Cubilin</fullName>
    </submittedName>
</protein>
<comment type="caution">
    <text evidence="6">Lacks conserved residue(s) required for the propagation of feature annotation.</text>
</comment>
<keyword evidence="2" id="KW-0732">Signal</keyword>
<feature type="domain" description="EGF-like" evidence="7">
    <location>
        <begin position="76"/>
        <end position="115"/>
    </location>
</feature>
<dbReference type="InterPro" id="IPR018097">
    <property type="entry name" value="EGF_Ca-bd_CS"/>
</dbReference>
<dbReference type="SMART" id="SM00179">
    <property type="entry name" value="EGF_CA"/>
    <property type="match status" value="4"/>
</dbReference>
<keyword evidence="5" id="KW-0325">Glycoprotein</keyword>
<dbReference type="InterPro" id="IPR053119">
    <property type="entry name" value="Cubilin_domain"/>
</dbReference>
<dbReference type="FunFam" id="2.10.25.10:FF:000012">
    <property type="entry name" value="Delta-like protein"/>
    <property type="match status" value="1"/>
</dbReference>
<dbReference type="FunFam" id="2.10.25.10:FF:000038">
    <property type="entry name" value="Fibrillin 2"/>
    <property type="match status" value="2"/>
</dbReference>
<dbReference type="PANTHER" id="PTHR47761:SF4">
    <property type="entry name" value="C-TYPE LECTIN"/>
    <property type="match status" value="1"/>
</dbReference>
<feature type="domain" description="EGF-like" evidence="7">
    <location>
        <begin position="209"/>
        <end position="247"/>
    </location>
</feature>
<evidence type="ECO:0000256" key="6">
    <source>
        <dbReference type="PROSITE-ProRule" id="PRU00076"/>
    </source>
</evidence>
<feature type="disulfide bond" evidence="6">
    <location>
        <begin position="275"/>
        <end position="284"/>
    </location>
</feature>
<feature type="domain" description="EGF-like" evidence="7">
    <location>
        <begin position="160"/>
        <end position="198"/>
    </location>
</feature>
<dbReference type="CDD" id="cd00054">
    <property type="entry name" value="EGF_CA"/>
    <property type="match status" value="1"/>
</dbReference>
<organism evidence="8 9">
    <name type="scientific">Heterorhabditis bacteriophora</name>
    <name type="common">Entomopathogenic nematode worm</name>
    <dbReference type="NCBI Taxonomy" id="37862"/>
    <lineage>
        <taxon>Eukaryota</taxon>
        <taxon>Metazoa</taxon>
        <taxon>Ecdysozoa</taxon>
        <taxon>Nematoda</taxon>
        <taxon>Chromadorea</taxon>
        <taxon>Rhabditida</taxon>
        <taxon>Rhabditina</taxon>
        <taxon>Rhabditomorpha</taxon>
        <taxon>Strongyloidea</taxon>
        <taxon>Heterorhabditidae</taxon>
        <taxon>Heterorhabditis</taxon>
    </lineage>
</organism>
<dbReference type="Proteomes" id="UP000095283">
    <property type="component" value="Unplaced"/>
</dbReference>
<evidence type="ECO:0000256" key="5">
    <source>
        <dbReference type="ARBA" id="ARBA00023180"/>
    </source>
</evidence>
<feature type="disulfide bond" evidence="6">
    <location>
        <begin position="237"/>
        <end position="246"/>
    </location>
</feature>
<dbReference type="SMART" id="SM00181">
    <property type="entry name" value="EGF"/>
    <property type="match status" value="6"/>
</dbReference>
<evidence type="ECO:0000256" key="3">
    <source>
        <dbReference type="ARBA" id="ARBA00022737"/>
    </source>
</evidence>
<dbReference type="Gene3D" id="2.10.25.10">
    <property type="entry name" value="Laminin"/>
    <property type="match status" value="5"/>
</dbReference>
<keyword evidence="1 6" id="KW-0245">EGF-like domain</keyword>
<dbReference type="WBParaSite" id="Hba_14078">
    <property type="protein sequence ID" value="Hba_14078"/>
    <property type="gene ID" value="Hba_14078"/>
</dbReference>
<feature type="domain" description="EGF-like" evidence="7">
    <location>
        <begin position="248"/>
        <end position="285"/>
    </location>
</feature>
<dbReference type="GO" id="GO:0005509">
    <property type="term" value="F:calcium ion binding"/>
    <property type="evidence" value="ECO:0007669"/>
    <property type="project" value="InterPro"/>
</dbReference>
<keyword evidence="8" id="KW-1185">Reference proteome</keyword>
<dbReference type="PROSITE" id="PS01186">
    <property type="entry name" value="EGF_2"/>
    <property type="match status" value="1"/>
</dbReference>
<dbReference type="PANTHER" id="PTHR47761">
    <property type="entry name" value="C-TYPE LECTIN-RELATED"/>
    <property type="match status" value="1"/>
</dbReference>
<reference evidence="9" key="1">
    <citation type="submission" date="2016-11" db="UniProtKB">
        <authorList>
            <consortium name="WormBaseParasite"/>
        </authorList>
    </citation>
    <scope>IDENTIFICATION</scope>
</reference>
<dbReference type="PROSITE" id="PS00022">
    <property type="entry name" value="EGF_1"/>
    <property type="match status" value="2"/>
</dbReference>
<dbReference type="PROSITE" id="PS01187">
    <property type="entry name" value="EGF_CA"/>
    <property type="match status" value="2"/>
</dbReference>
<dbReference type="GO" id="GO:0045597">
    <property type="term" value="P:positive regulation of cell differentiation"/>
    <property type="evidence" value="ECO:0007669"/>
    <property type="project" value="UniProtKB-ARBA"/>
</dbReference>
<evidence type="ECO:0000259" key="7">
    <source>
        <dbReference type="PROSITE" id="PS50026"/>
    </source>
</evidence>
<evidence type="ECO:0000256" key="1">
    <source>
        <dbReference type="ARBA" id="ARBA00022536"/>
    </source>
</evidence>
<proteinExistence type="predicted"/>
<evidence type="ECO:0000313" key="8">
    <source>
        <dbReference type="Proteomes" id="UP000095283"/>
    </source>
</evidence>
<sequence length="293" mass="31652">MDVVMKHIISDSSKSCSCQSIEYISKERKISNRKLCEARLSNFTNVDNPNNEIQYKCLCEWGYKLSDDNQNPTCVDINECLLSPCHPGVDCINLPGTFQCAGCPKGYHGNGQLCADVDECAADVYPCSLNPRVPCFNTLGSFQCGSCPAGYRGNGRTCRKDSACDGSPCHPIAQCIEYENSMYPGGFVCHCPAGTMGNGIGENGCVKNNSTICLLEGRCMNGGTCKPLSNSEYRCACAEFYYGDRCEKVSLCISSPCKNGGNCEDTGDGTMTCNCPPGFFGSYCQVEENCGYS</sequence>
<dbReference type="InterPro" id="IPR000742">
    <property type="entry name" value="EGF"/>
</dbReference>
<name>A0A1I7X8V6_HETBA</name>
<dbReference type="InterPro" id="IPR001881">
    <property type="entry name" value="EGF-like_Ca-bd_dom"/>
</dbReference>
<dbReference type="AlphaFoldDB" id="A0A1I7X8V6"/>
<dbReference type="PROSITE" id="PS50026">
    <property type="entry name" value="EGF_3"/>
    <property type="match status" value="4"/>
</dbReference>
<dbReference type="SUPFAM" id="SSF57196">
    <property type="entry name" value="EGF/Laminin"/>
    <property type="match status" value="3"/>
</dbReference>
<dbReference type="Pfam" id="PF07645">
    <property type="entry name" value="EGF_CA"/>
    <property type="match status" value="2"/>
</dbReference>
<evidence type="ECO:0000256" key="2">
    <source>
        <dbReference type="ARBA" id="ARBA00022729"/>
    </source>
</evidence>
<keyword evidence="4 6" id="KW-1015">Disulfide bond</keyword>
<keyword evidence="3" id="KW-0677">Repeat</keyword>
<evidence type="ECO:0000256" key="4">
    <source>
        <dbReference type="ARBA" id="ARBA00023157"/>
    </source>
</evidence>
<accession>A0A1I7X8V6</accession>
<dbReference type="InterPro" id="IPR049883">
    <property type="entry name" value="NOTCH1_EGF-like"/>
</dbReference>